<organism evidence="2 3">
    <name type="scientific">Paenibacillus spiritus</name>
    <dbReference type="NCBI Taxonomy" id="2496557"/>
    <lineage>
        <taxon>Bacteria</taxon>
        <taxon>Bacillati</taxon>
        <taxon>Bacillota</taxon>
        <taxon>Bacilli</taxon>
        <taxon>Bacillales</taxon>
        <taxon>Paenibacillaceae</taxon>
        <taxon>Paenibacillus</taxon>
    </lineage>
</organism>
<evidence type="ECO:0000256" key="1">
    <source>
        <dbReference type="SAM" id="MobiDB-lite"/>
    </source>
</evidence>
<dbReference type="AlphaFoldDB" id="A0A5J5FS97"/>
<evidence type="ECO:0000313" key="3">
    <source>
        <dbReference type="Proteomes" id="UP000367750"/>
    </source>
</evidence>
<gene>
    <name evidence="2" type="ORF">F4V43_19200</name>
</gene>
<keyword evidence="3" id="KW-1185">Reference proteome</keyword>
<proteinExistence type="predicted"/>
<evidence type="ECO:0000313" key="2">
    <source>
        <dbReference type="EMBL" id="KAA8995774.1"/>
    </source>
</evidence>
<protein>
    <recommendedName>
        <fullName evidence="4">Bacterial toxin 24 domain-containing protein</fullName>
    </recommendedName>
</protein>
<sequence>MIYVDPSGHKFRDIIKGAVDAVSEDLTGVKVFGGSNTDYLSGNLAGHVVTSVASGVATAATVGGGTAVTVGSGGTAAAVAVPVTAAAASYTSTVAVRAAKNAGDAAYQLSEGNSGRSKNKLKPDPEATGDHSVLNRDPKTGEVKNYETFKQQTNPKNPNPWETEKRYDGTGDGHFNKATKQDVPNPHVHDPSTPGGVRPPEPWEIP</sequence>
<dbReference type="OrthoDB" id="9815752at2"/>
<comment type="caution">
    <text evidence="2">The sequence shown here is derived from an EMBL/GenBank/DDBJ whole genome shotgun (WGS) entry which is preliminary data.</text>
</comment>
<name>A0A5J5FS97_9BACL</name>
<feature type="compositionally biased region" description="Basic and acidic residues" evidence="1">
    <location>
        <begin position="121"/>
        <end position="147"/>
    </location>
</feature>
<evidence type="ECO:0008006" key="4">
    <source>
        <dbReference type="Google" id="ProtNLM"/>
    </source>
</evidence>
<feature type="compositionally biased region" description="Pro residues" evidence="1">
    <location>
        <begin position="197"/>
        <end position="206"/>
    </location>
</feature>
<feature type="region of interest" description="Disordered" evidence="1">
    <location>
        <begin position="107"/>
        <end position="206"/>
    </location>
</feature>
<feature type="compositionally biased region" description="Basic and acidic residues" evidence="1">
    <location>
        <begin position="162"/>
        <end position="175"/>
    </location>
</feature>
<dbReference type="EMBL" id="VYKK01000038">
    <property type="protein sequence ID" value="KAA8995774.1"/>
    <property type="molecule type" value="Genomic_DNA"/>
</dbReference>
<dbReference type="Proteomes" id="UP000367750">
    <property type="component" value="Unassembled WGS sequence"/>
</dbReference>
<dbReference type="RefSeq" id="WP_150459877.1">
    <property type="nucleotide sequence ID" value="NZ_VYKK01000038.1"/>
</dbReference>
<accession>A0A5J5FS97</accession>
<reference evidence="2 3" key="1">
    <citation type="submission" date="2019-09" db="EMBL/GenBank/DDBJ databases">
        <title>Bacillus ochoae sp. nov., Paenibacillus whitsoniae sp. nov., Paenibacillus spiritus sp. nov. Isolated from the Mars Exploration Rover during spacecraft assembly.</title>
        <authorList>
            <person name="Seuylemezian A."/>
            <person name="Vaishampayan P."/>
        </authorList>
    </citation>
    <scope>NUCLEOTIDE SEQUENCE [LARGE SCALE GENOMIC DNA]</scope>
    <source>
        <strain evidence="2 3">MER_111</strain>
    </source>
</reference>